<feature type="region of interest" description="Disordered" evidence="1">
    <location>
        <begin position="870"/>
        <end position="915"/>
    </location>
</feature>
<evidence type="ECO:0000313" key="2">
    <source>
        <dbReference type="EMBL" id="CEO54775.1"/>
    </source>
</evidence>
<feature type="compositionally biased region" description="Polar residues" evidence="1">
    <location>
        <begin position="903"/>
        <end position="915"/>
    </location>
</feature>
<evidence type="ECO:0008006" key="3">
    <source>
        <dbReference type="Google" id="ProtNLM"/>
    </source>
</evidence>
<gene>
    <name evidence="2" type="ORF">BN869_000010833_1</name>
</gene>
<feature type="compositionally biased region" description="Basic residues" evidence="1">
    <location>
        <begin position="939"/>
        <end position="952"/>
    </location>
</feature>
<protein>
    <recommendedName>
        <fullName evidence="3">Gastric mucin-like protein</fullName>
    </recommendedName>
</protein>
<organism evidence="2">
    <name type="scientific">Bionectria ochroleuca</name>
    <name type="common">Gliocladium roseum</name>
    <dbReference type="NCBI Taxonomy" id="29856"/>
    <lineage>
        <taxon>Eukaryota</taxon>
        <taxon>Fungi</taxon>
        <taxon>Dikarya</taxon>
        <taxon>Ascomycota</taxon>
        <taxon>Pezizomycotina</taxon>
        <taxon>Sordariomycetes</taxon>
        <taxon>Hypocreomycetidae</taxon>
        <taxon>Hypocreales</taxon>
        <taxon>Bionectriaceae</taxon>
        <taxon>Clonostachys</taxon>
    </lineage>
</organism>
<dbReference type="EMBL" id="CDPU01000045">
    <property type="protein sequence ID" value="CEO54775.1"/>
    <property type="molecule type" value="Genomic_DNA"/>
</dbReference>
<feature type="compositionally biased region" description="Low complexity" evidence="1">
    <location>
        <begin position="890"/>
        <end position="902"/>
    </location>
</feature>
<feature type="compositionally biased region" description="Polar residues" evidence="1">
    <location>
        <begin position="513"/>
        <end position="533"/>
    </location>
</feature>
<accession>A0A0B7KIX5</accession>
<dbReference type="AlphaFoldDB" id="A0A0B7KIX5"/>
<reference evidence="2" key="1">
    <citation type="submission" date="2015-01" db="EMBL/GenBank/DDBJ databases">
        <authorList>
            <person name="Durling Mikael"/>
        </authorList>
    </citation>
    <scope>NUCLEOTIDE SEQUENCE</scope>
</reference>
<evidence type="ECO:0000256" key="1">
    <source>
        <dbReference type="SAM" id="MobiDB-lite"/>
    </source>
</evidence>
<name>A0A0B7KIX5_BIOOC</name>
<sequence length="1006" mass="110870">MATTDCPNLDCSKTESLGSLVAFEGHPETMSTQLRLLPTSPQILILPSIHCYLPTDDQTKEFEAHSYIRHVHEAVKLRNNAAQAFLKGSTSSNKRLVFMNGGTSSAQALCIRAIMRHETHGDDIEAEAKFNFLVKGGLGGLASQAEKWIRGELSDSTIEEEEWIGTPMHAGSAPDSASSACHSYDFGPFEEDPITRAMRAAEALDRQTASLQPSNDLDLTFTQRPRSMSLPMYGFSDNFGDAAPFYVFGAPDQRRSNSEVFDDEEAMEEAPISPAAPVFSVTHYDRPSPTAVFDSIYTPSCVGETYNSNILTPTFGQTLNTSKSDIFDLRSTTDVVFGEASVVDMRMPSIKTPVTRVMSLDRIYPCISTYQDLDISSEDMAEETAATALCPRPRSCMVVTDQTDCPQRLDIIDGPRTVILKPRQTSVVSLEPVPLNKKRKAKRPSYVDRGTDAEPMTAAREPFVPVFILAEDLVVYFKDEVPDALLDTVIQGFKNGIYPVLSQSAEDSDSDSVNDQLPSTPRSSSECTNQEGPENTAREPSVASPTADVDEYDPFAYLQTTWTVKKQSKTAASIRLEIPPTPQETPTPSASDKREKFTDFLISNNQNAVLVQNSLRSVLSFYFPPETQGYRQFSFSLLPEMEALWKPIFREAEPGSPRATKRRIDQILAIGSQRSVAKEYSSAITGLLDKLGSKKNGVSRSGRLDFRYLLANAMQAYTAQPLANQASDNPFNNSYLLATLIIPHLETYLALHTEVRYLLLEYPPEHLSTILALQKLVGVDLMKVAQIVDSKSGDIGAFKHIRGASIVDDTDKANPLGHPIGSPTGESTDVSVSKANFLLTSSASDAEIATFVSTVRKLLIEVSKFYNPEESQVATPAKKQEQKPRPPPLTSTFSPFPKTTGPQSPKSPLSGNSYPLISPALSMKATSVVETIKTSKSFRSSKSRKSKLSRRRLPVEDDEASVFTYDPAEDSDYDFEERRLMPIFLQKPSRLQKPNSRKALKFLGLA</sequence>
<feature type="region of interest" description="Disordered" evidence="1">
    <location>
        <begin position="939"/>
        <end position="958"/>
    </location>
</feature>
<feature type="region of interest" description="Disordered" evidence="1">
    <location>
        <begin position="504"/>
        <end position="548"/>
    </location>
</feature>
<proteinExistence type="predicted"/>